<dbReference type="InterPro" id="IPR011990">
    <property type="entry name" value="TPR-like_helical_dom_sf"/>
</dbReference>
<dbReference type="SUPFAM" id="SSF52540">
    <property type="entry name" value="P-loop containing nucleoside triphosphate hydrolases"/>
    <property type="match status" value="1"/>
</dbReference>
<proteinExistence type="inferred from homology"/>
<dbReference type="Pfam" id="PF13191">
    <property type="entry name" value="AAA_16"/>
    <property type="match status" value="1"/>
</dbReference>
<dbReference type="PANTHER" id="PTHR16305">
    <property type="entry name" value="TESTICULAR SOLUBLE ADENYLYL CYCLASE"/>
    <property type="match status" value="1"/>
</dbReference>
<dbReference type="Pfam" id="PF00211">
    <property type="entry name" value="Guanylate_cyc"/>
    <property type="match status" value="1"/>
</dbReference>
<feature type="compositionally biased region" description="Basic and acidic residues" evidence="5">
    <location>
        <begin position="48"/>
        <end position="59"/>
    </location>
</feature>
<dbReference type="InterPro" id="IPR029787">
    <property type="entry name" value="Nucleotide_cyclase"/>
</dbReference>
<dbReference type="GO" id="GO:0005524">
    <property type="term" value="F:ATP binding"/>
    <property type="evidence" value="ECO:0007669"/>
    <property type="project" value="UniProtKB-KW"/>
</dbReference>
<dbReference type="SUPFAM" id="SSF55073">
    <property type="entry name" value="Nucleotide cyclase"/>
    <property type="match status" value="2"/>
</dbReference>
<dbReference type="SUPFAM" id="SSF53590">
    <property type="entry name" value="Nucleoside hydrolase"/>
    <property type="match status" value="1"/>
</dbReference>
<comment type="similarity">
    <text evidence="1">Belongs to the IUNH family.</text>
</comment>
<keyword evidence="8" id="KW-1185">Reference proteome</keyword>
<dbReference type="PROSITE" id="PS50125">
    <property type="entry name" value="GUANYLATE_CYCLASE_2"/>
    <property type="match status" value="2"/>
</dbReference>
<dbReference type="PANTHER" id="PTHR16305:SF28">
    <property type="entry name" value="GUANYLATE CYCLASE DOMAIN-CONTAINING PROTEIN"/>
    <property type="match status" value="1"/>
</dbReference>
<feature type="region of interest" description="Disordered" evidence="5">
    <location>
        <begin position="1"/>
        <end position="112"/>
    </location>
</feature>
<dbReference type="InterPro" id="IPR036452">
    <property type="entry name" value="Ribo_hydro-like"/>
</dbReference>
<feature type="region of interest" description="Disordered" evidence="5">
    <location>
        <begin position="162"/>
        <end position="189"/>
    </location>
</feature>
<evidence type="ECO:0000313" key="7">
    <source>
        <dbReference type="EMBL" id="GMH82433.1"/>
    </source>
</evidence>
<dbReference type="Proteomes" id="UP001165160">
    <property type="component" value="Unassembled WGS sequence"/>
</dbReference>
<dbReference type="Pfam" id="PF01156">
    <property type="entry name" value="IU_nuc_hydro"/>
    <property type="match status" value="1"/>
</dbReference>
<keyword evidence="2" id="KW-0547">Nucleotide-binding</keyword>
<comment type="caution">
    <text evidence="7">The sequence shown here is derived from an EMBL/GenBank/DDBJ whole genome shotgun (WGS) entry which is preliminary data.</text>
</comment>
<feature type="compositionally biased region" description="Basic and acidic residues" evidence="5">
    <location>
        <begin position="162"/>
        <end position="175"/>
    </location>
</feature>
<evidence type="ECO:0000313" key="8">
    <source>
        <dbReference type="Proteomes" id="UP001165160"/>
    </source>
</evidence>
<sequence length="1905" mass="212784">MVRLYLQKGMSTRNARDSSPSVSQIAPLLDAPLGEASDAPDSSIGNAEEPRENRSKSEVHASPSQVEEKRESLLKRVNNFASALLGGSPKGRHSRRIAVEKSTNDSEMEAASGDHVVPLRPSQVNMKPQGIKRDVSLTSQDWKDINIETFRNKLDSFEAFAKEESEKQKQEEGPVRRQSSGALVNDESRVTRDISSKGLDVLDPDIRRSKSIYGQRHESLHVSTAFGPYLPAILRQQLLSSNTATHLPTFQSVLGTVLIADISGFTKLGEKLREKYGEGEGSAQLAHDIDCVLSDFIVCVYAFGGDIIKFAGDAIICVFLGNETTRDEDPERYKKESMDRCRRCSVSLINLVSGDVSPLNMHGGICWGEIQFLRVGTEIPEPGRAMFMMAGHCVEDAGKSLEETTLGQVKVFNTGEILLSDTVVDIDQASLTAYSDEVTSTISSRTSLPRYALSYTSLLSHQRIFAQLNRRSKLEMTTDDIRTVSVMFVSLPDLEADYNNVKNQKMLNDVFNCLINVTYKYTGFCRDFLFEDKGCTFIAVFGAMKRGESDELAATLAAIRILNTLQEEYDMETHRIGVSSGKVFCGIAGPAVRKDCIVMGSEVNMAARLMGKAKAGTILVSGKIYKTTKDRVEYEQGESLKIKGFEGGFPSYSPSKILSKNRRSLLDLQSSHSSVIGRGIELEQCMKWASKRVKNHEAGALVLQGPAGIGKSVFAEEVAIQLNTFKLSPVFITGSEVEQTSSFQVFSQMVSDIICERLGVDKVDDINYQTNDVERLFKKSTDRIICSIIVPQLAPSIQLKGLGLSNKKIYQELHKIVIQLLCSRPPSLIIIDDAQWIDKKSWVLIQDILLQCRQMRGDGPSLRKFMHVLMVVTRPPVSDKDTISTFLSWLKKSEASDSIEQCMYMNISDMSEDSITSIISEELGSKALTTIDPAVAEIVINAASGNPSHAKIFVSWAKEKKIIVQDNNGVWKLKDSAVEINFPESMNAVILSRVDHLDYELSETLKVASCIGYRFDVEMLAHAMDCELDVLEPVLETLEKKEFIDEDNNVIGGKCYKYKEHAVFGSIKTLLMGSQKIVIHSKILHFLEFTGSYDHSLLAHHAEQCGKHGEAAMHFEQATAKSLDSYDYGSAQQFLVKAIQLREFDMDKTSKDADGPKREQDMKDTVIRLLILKRQLGNILRQMARYDESEKVLLECLALFESKADAKRDWYFKKDALSTIGVLFKEQGEYQKAEAHLSEMLAIAKEHLESTDLELAHCLSQYAELLRKQQKIDESMALHQEALEICLHNYENHASPKHKRSQLKRRYSLSNFEIEGSKMEVQLSDCQTCIGCCLSSKKMPKEAGMRHQEALKFREKHLSPMHPLLSESLNYVGEAMLNQQQPSKALPYFIRALGIRKVAFGPGHPAVAHVLGLLACALRALGRFEEAHIRFVECIVICERVFKPTHPNLIPNLMNFGRLLILEQNWVEADEVFRRALSIHKGAGRSGGVETEIDELLKQVEAKGGGAGIGADLVAKFGTLGLGETSKAENGGNFLLFTDPGRDLDDELTFALISSWCNDGSREARGLAKIAFLGVVASFGDTERRTRLCRGTLDVFTLGKVPVSLGEHDPKADNCSVDFSESYLPLSEWKPMDRRVMLQHIYENAEDKSIDVVLIAAMNDFAEFVEENPTLFVEKTRSVNIMGGAILPEEDEGEDAFMTPDDSYNNFCDEEASETVFEKCQELCVPMKLLSRFAAYKVPLQRGVYEQMQKGGHPVAKRLMEEQKHSILELWKRACSPPNSANRAELPDRCDKAWFINTFMGGPTEENAKLEYIDDVWPFIKSFNMYDPLCTIAVLAENQKFFDVEKFNVKGCEHQLIGSSKERPGIVDAECENLKEYMISAFLRSVEAPKLPTDDADPEEFIVHI</sequence>
<dbReference type="GO" id="GO:0004016">
    <property type="term" value="F:adenylate cyclase activity"/>
    <property type="evidence" value="ECO:0007669"/>
    <property type="project" value="TreeGrafter"/>
</dbReference>
<dbReference type="SUPFAM" id="SSF48452">
    <property type="entry name" value="TPR-like"/>
    <property type="match status" value="2"/>
</dbReference>
<dbReference type="GO" id="GO:0005737">
    <property type="term" value="C:cytoplasm"/>
    <property type="evidence" value="ECO:0007669"/>
    <property type="project" value="TreeGrafter"/>
</dbReference>
<dbReference type="InterPro" id="IPR041664">
    <property type="entry name" value="AAA_16"/>
</dbReference>
<dbReference type="Pfam" id="PF13424">
    <property type="entry name" value="TPR_12"/>
    <property type="match status" value="2"/>
</dbReference>
<evidence type="ECO:0000256" key="3">
    <source>
        <dbReference type="ARBA" id="ARBA00022840"/>
    </source>
</evidence>
<feature type="compositionally biased region" description="Polar residues" evidence="5">
    <location>
        <begin position="9"/>
        <end position="24"/>
    </location>
</feature>
<feature type="domain" description="Guanylate cyclase" evidence="6">
    <location>
        <begin position="475"/>
        <end position="610"/>
    </location>
</feature>
<dbReference type="SMART" id="SM00028">
    <property type="entry name" value="TPR"/>
    <property type="match status" value="7"/>
</dbReference>
<keyword evidence="3" id="KW-0067">ATP-binding</keyword>
<dbReference type="GO" id="GO:0035556">
    <property type="term" value="P:intracellular signal transduction"/>
    <property type="evidence" value="ECO:0007669"/>
    <property type="project" value="InterPro"/>
</dbReference>
<reference evidence="8" key="1">
    <citation type="journal article" date="2023" name="Commun. Biol.">
        <title>Genome analysis of Parmales, the sister group of diatoms, reveals the evolutionary specialization of diatoms from phago-mixotrophs to photoautotrophs.</title>
        <authorList>
            <person name="Ban H."/>
            <person name="Sato S."/>
            <person name="Yoshikawa S."/>
            <person name="Yamada K."/>
            <person name="Nakamura Y."/>
            <person name="Ichinomiya M."/>
            <person name="Sato N."/>
            <person name="Blanc-Mathieu R."/>
            <person name="Endo H."/>
            <person name="Kuwata A."/>
            <person name="Ogata H."/>
        </authorList>
    </citation>
    <scope>NUCLEOTIDE SEQUENCE [LARGE SCALE GENOMIC DNA]</scope>
    <source>
        <strain evidence="8">NIES 3699</strain>
    </source>
</reference>
<dbReference type="PROSITE" id="PS50005">
    <property type="entry name" value="TPR"/>
    <property type="match status" value="1"/>
</dbReference>
<dbReference type="Gene3D" id="1.25.40.10">
    <property type="entry name" value="Tetratricopeptide repeat domain"/>
    <property type="match status" value="2"/>
</dbReference>
<dbReference type="GO" id="GO:0009190">
    <property type="term" value="P:cyclic nucleotide biosynthetic process"/>
    <property type="evidence" value="ECO:0007669"/>
    <property type="project" value="InterPro"/>
</dbReference>
<dbReference type="Gene3D" id="3.90.245.10">
    <property type="entry name" value="Ribonucleoside hydrolase-like"/>
    <property type="match status" value="1"/>
</dbReference>
<dbReference type="CDD" id="cd07302">
    <property type="entry name" value="CHD"/>
    <property type="match status" value="1"/>
</dbReference>
<dbReference type="Gene3D" id="3.40.50.300">
    <property type="entry name" value="P-loop containing nucleotide triphosphate hydrolases"/>
    <property type="match status" value="1"/>
</dbReference>
<accession>A0A9W7B8W6</accession>
<dbReference type="InterPro" id="IPR001054">
    <property type="entry name" value="A/G_cyclase"/>
</dbReference>
<dbReference type="InterPro" id="IPR027417">
    <property type="entry name" value="P-loop_NTPase"/>
</dbReference>
<dbReference type="InterPro" id="IPR019734">
    <property type="entry name" value="TPR_rpt"/>
</dbReference>
<name>A0A9W7B8W6_9STRA</name>
<protein>
    <recommendedName>
        <fullName evidence="6">Guanylate cyclase domain-containing protein</fullName>
    </recommendedName>
</protein>
<dbReference type="InterPro" id="IPR001910">
    <property type="entry name" value="Inosine/uridine_hydrolase_dom"/>
</dbReference>
<dbReference type="GO" id="GO:0016799">
    <property type="term" value="F:hydrolase activity, hydrolyzing N-glycosyl compounds"/>
    <property type="evidence" value="ECO:0007669"/>
    <property type="project" value="InterPro"/>
</dbReference>
<evidence type="ECO:0000256" key="4">
    <source>
        <dbReference type="PROSITE-ProRule" id="PRU00339"/>
    </source>
</evidence>
<evidence type="ECO:0000256" key="1">
    <source>
        <dbReference type="ARBA" id="ARBA00009176"/>
    </source>
</evidence>
<organism evidence="7 8">
    <name type="scientific">Triparma verrucosa</name>
    <dbReference type="NCBI Taxonomy" id="1606542"/>
    <lineage>
        <taxon>Eukaryota</taxon>
        <taxon>Sar</taxon>
        <taxon>Stramenopiles</taxon>
        <taxon>Ochrophyta</taxon>
        <taxon>Bolidophyceae</taxon>
        <taxon>Parmales</taxon>
        <taxon>Triparmaceae</taxon>
        <taxon>Triparma</taxon>
    </lineage>
</organism>
<gene>
    <name evidence="7" type="ORF">TrVE_jg592</name>
</gene>
<evidence type="ECO:0000256" key="5">
    <source>
        <dbReference type="SAM" id="MobiDB-lite"/>
    </source>
</evidence>
<keyword evidence="4" id="KW-0802">TPR repeat</keyword>
<feature type="domain" description="Guanylate cyclase" evidence="6">
    <location>
        <begin position="256"/>
        <end position="318"/>
    </location>
</feature>
<evidence type="ECO:0000256" key="2">
    <source>
        <dbReference type="ARBA" id="ARBA00022741"/>
    </source>
</evidence>
<evidence type="ECO:0000259" key="6">
    <source>
        <dbReference type="PROSITE" id="PS50125"/>
    </source>
</evidence>
<dbReference type="EMBL" id="BRXX01000015">
    <property type="protein sequence ID" value="GMH82433.1"/>
    <property type="molecule type" value="Genomic_DNA"/>
</dbReference>
<feature type="repeat" description="TPR" evidence="4">
    <location>
        <begin position="1214"/>
        <end position="1247"/>
    </location>
</feature>
<dbReference type="Gene3D" id="3.30.70.1230">
    <property type="entry name" value="Nucleotide cyclase"/>
    <property type="match status" value="2"/>
</dbReference>